<keyword evidence="1" id="KW-0732">Signal</keyword>
<gene>
    <name evidence="2" type="ORF">AX660_13050</name>
</gene>
<dbReference type="EMBL" id="LSNE01000005">
    <property type="protein sequence ID" value="KXI29085.1"/>
    <property type="molecule type" value="Genomic_DNA"/>
</dbReference>
<protein>
    <submittedName>
        <fullName evidence="2">Uncharacterized protein</fullName>
    </submittedName>
</protein>
<keyword evidence="3" id="KW-1185">Reference proteome</keyword>
<sequence>MKNILVLLLVFLVTSFAITAHASQFKKTQVISSITVLMVYSPQKTADIILSVEVPLQIKPNLMSFANNIGGTNNDNRLSNNDNSTANYPVPTTNPLNYSSLDYPSLTLPQNVLNVSGKNPQQVMF</sequence>
<organism evidence="2 3">
    <name type="scientific">Paraglaciecola hydrolytica</name>
    <dbReference type="NCBI Taxonomy" id="1799789"/>
    <lineage>
        <taxon>Bacteria</taxon>
        <taxon>Pseudomonadati</taxon>
        <taxon>Pseudomonadota</taxon>
        <taxon>Gammaproteobacteria</taxon>
        <taxon>Alteromonadales</taxon>
        <taxon>Alteromonadaceae</taxon>
        <taxon>Paraglaciecola</taxon>
    </lineage>
</organism>
<dbReference type="STRING" id="1799789.AX660_13050"/>
<name>A0A136A1H5_9ALTE</name>
<feature type="signal peptide" evidence="1">
    <location>
        <begin position="1"/>
        <end position="22"/>
    </location>
</feature>
<evidence type="ECO:0000313" key="3">
    <source>
        <dbReference type="Proteomes" id="UP000070299"/>
    </source>
</evidence>
<reference evidence="3" key="1">
    <citation type="submission" date="2016-02" db="EMBL/GenBank/DDBJ databases">
        <authorList>
            <person name="Schultz-Johansen M."/>
            <person name="Glaring M.A."/>
            <person name="Bech P.K."/>
            <person name="Stougaard P."/>
        </authorList>
    </citation>
    <scope>NUCLEOTIDE SEQUENCE [LARGE SCALE GENOMIC DNA]</scope>
    <source>
        <strain evidence="3">S66</strain>
    </source>
</reference>
<feature type="chain" id="PRO_5007469298" evidence="1">
    <location>
        <begin position="23"/>
        <end position="125"/>
    </location>
</feature>
<dbReference type="Proteomes" id="UP000070299">
    <property type="component" value="Unassembled WGS sequence"/>
</dbReference>
<proteinExistence type="predicted"/>
<evidence type="ECO:0000256" key="1">
    <source>
        <dbReference type="SAM" id="SignalP"/>
    </source>
</evidence>
<comment type="caution">
    <text evidence="2">The sequence shown here is derived from an EMBL/GenBank/DDBJ whole genome shotgun (WGS) entry which is preliminary data.</text>
</comment>
<dbReference type="RefSeq" id="WP_068376110.1">
    <property type="nucleotide sequence ID" value="NZ_LSNE01000005.1"/>
</dbReference>
<dbReference type="AlphaFoldDB" id="A0A136A1H5"/>
<evidence type="ECO:0000313" key="2">
    <source>
        <dbReference type="EMBL" id="KXI29085.1"/>
    </source>
</evidence>
<accession>A0A136A1H5</accession>